<evidence type="ECO:0000256" key="2">
    <source>
        <dbReference type="ARBA" id="ARBA00023002"/>
    </source>
</evidence>
<evidence type="ECO:0000256" key="4">
    <source>
        <dbReference type="RuleBase" id="RU003719"/>
    </source>
</evidence>
<dbReference type="PROSITE" id="PS00671">
    <property type="entry name" value="D_2_HYDROXYACID_DH_3"/>
    <property type="match status" value="1"/>
</dbReference>
<dbReference type="Pfam" id="PF00389">
    <property type="entry name" value="2-Hacid_dh"/>
    <property type="match status" value="1"/>
</dbReference>
<dbReference type="SUPFAM" id="SSF52283">
    <property type="entry name" value="Formate/glycerate dehydrogenase catalytic domain-like"/>
    <property type="match status" value="1"/>
</dbReference>
<feature type="domain" description="D-isomer specific 2-hydroxyacid dehydrogenase NAD-binding" evidence="6">
    <location>
        <begin position="111"/>
        <end position="298"/>
    </location>
</feature>
<dbReference type="InterPro" id="IPR006139">
    <property type="entry name" value="D-isomer_2_OHA_DH_cat_dom"/>
</dbReference>
<dbReference type="PROSITE" id="PS00065">
    <property type="entry name" value="D_2_HYDROXYACID_DH_1"/>
    <property type="match status" value="1"/>
</dbReference>
<evidence type="ECO:0000259" key="5">
    <source>
        <dbReference type="Pfam" id="PF00389"/>
    </source>
</evidence>
<gene>
    <name evidence="7" type="ORF">ECB94_23145</name>
</gene>
<organism evidence="7 8">
    <name type="scientific">Vibrio mediterranei</name>
    <dbReference type="NCBI Taxonomy" id="689"/>
    <lineage>
        <taxon>Bacteria</taxon>
        <taxon>Pseudomonadati</taxon>
        <taxon>Pseudomonadota</taxon>
        <taxon>Gammaproteobacteria</taxon>
        <taxon>Vibrionales</taxon>
        <taxon>Vibrionaceae</taxon>
        <taxon>Vibrio</taxon>
    </lineage>
</organism>
<evidence type="ECO:0000313" key="7">
    <source>
        <dbReference type="EMBL" id="AYV24165.1"/>
    </source>
</evidence>
<dbReference type="RefSeq" id="WP_124941810.1">
    <property type="nucleotide sequence ID" value="NZ_CP033578.1"/>
</dbReference>
<evidence type="ECO:0000259" key="6">
    <source>
        <dbReference type="Pfam" id="PF02826"/>
    </source>
</evidence>
<reference evidence="7 8" key="1">
    <citation type="submission" date="2018-11" db="EMBL/GenBank/DDBJ databases">
        <title>Complete Genome Sequence of Vbrio mediterranei 117-T6: a Potential Pathogen Bacteria Isolated from the Conchocelis of Pyropia.</title>
        <authorList>
            <person name="Liu Q."/>
        </authorList>
    </citation>
    <scope>NUCLEOTIDE SEQUENCE [LARGE SCALE GENOMIC DNA]</scope>
    <source>
        <strain evidence="7 8">117-T6</strain>
    </source>
</reference>
<dbReference type="AlphaFoldDB" id="A0A3G4VIH6"/>
<dbReference type="InterPro" id="IPR006140">
    <property type="entry name" value="D-isomer_DH_NAD-bd"/>
</dbReference>
<dbReference type="GO" id="GO:0051287">
    <property type="term" value="F:NAD binding"/>
    <property type="evidence" value="ECO:0007669"/>
    <property type="project" value="InterPro"/>
</dbReference>
<dbReference type="PANTHER" id="PTHR43026:SF1">
    <property type="entry name" value="2-HYDROXYACID DEHYDROGENASE HOMOLOG 1-RELATED"/>
    <property type="match status" value="1"/>
</dbReference>
<dbReference type="InterPro" id="IPR029752">
    <property type="entry name" value="D-isomer_DH_CS1"/>
</dbReference>
<keyword evidence="3" id="KW-0520">NAD</keyword>
<proteinExistence type="inferred from homology"/>
<feature type="domain" description="D-isomer specific 2-hydroxyacid dehydrogenase catalytic" evidence="5">
    <location>
        <begin position="5"/>
        <end position="328"/>
    </location>
</feature>
<evidence type="ECO:0000313" key="8">
    <source>
        <dbReference type="Proteomes" id="UP000279760"/>
    </source>
</evidence>
<dbReference type="Pfam" id="PF02826">
    <property type="entry name" value="2-Hacid_dh_C"/>
    <property type="match status" value="1"/>
</dbReference>
<protein>
    <submittedName>
        <fullName evidence="7">2-hydroxyacid dehydrogenase</fullName>
    </submittedName>
</protein>
<dbReference type="PROSITE" id="PS00670">
    <property type="entry name" value="D_2_HYDROXYACID_DH_2"/>
    <property type="match status" value="1"/>
</dbReference>
<comment type="similarity">
    <text evidence="1 4">Belongs to the D-isomer specific 2-hydroxyacid dehydrogenase family.</text>
</comment>
<dbReference type="CDD" id="cd12183">
    <property type="entry name" value="LDH_like_2"/>
    <property type="match status" value="1"/>
</dbReference>
<dbReference type="InterPro" id="IPR058205">
    <property type="entry name" value="D-LDH-like"/>
</dbReference>
<dbReference type="FunFam" id="3.40.50.720:FF:000050">
    <property type="entry name" value="D-lactate dehydrogenase"/>
    <property type="match status" value="1"/>
</dbReference>
<dbReference type="Gene3D" id="3.40.50.720">
    <property type="entry name" value="NAD(P)-binding Rossmann-like Domain"/>
    <property type="match status" value="2"/>
</dbReference>
<dbReference type="PANTHER" id="PTHR43026">
    <property type="entry name" value="2-HYDROXYACID DEHYDROGENASE HOMOLOG 1-RELATED"/>
    <property type="match status" value="1"/>
</dbReference>
<dbReference type="GO" id="GO:0008720">
    <property type="term" value="F:D-lactate dehydrogenase (NAD+) activity"/>
    <property type="evidence" value="ECO:0007669"/>
    <property type="project" value="TreeGrafter"/>
</dbReference>
<evidence type="ECO:0000256" key="3">
    <source>
        <dbReference type="ARBA" id="ARBA00023027"/>
    </source>
</evidence>
<keyword evidence="2 4" id="KW-0560">Oxidoreductase</keyword>
<dbReference type="EMBL" id="CP033578">
    <property type="protein sequence ID" value="AYV24165.1"/>
    <property type="molecule type" value="Genomic_DNA"/>
</dbReference>
<sequence>MTSIAFFSSKSYDQDSFSKVNQRFGNEMHFHYFRLTEKTAKMAAGCDVVCAFVNDDLSEQVLVKLQQEGIKLIAMRCAGFDKVDLDAAKALGLQVVRVPAYSPEAVAEHAVGLMMCLNRRFHKAYQRTRDANFSLDGLVGFNLHGKTAGIVGTGKIGVATMRILKGFGMKLVCFDPYENPQALELGATYCSKEELFRTSDIISLHCPMTKDNYHLLNEQAFSLMKDGVMIINTSRGELLDSSAAIEALKSGKIGSLGLDVYDNEKDLFFQDKSNDVIVDDVFRRLSACHNVLFTGHQAFLTHEALDNIADTTLNNIQAFFSGSSSNNELIELS</sequence>
<evidence type="ECO:0000256" key="1">
    <source>
        <dbReference type="ARBA" id="ARBA00005854"/>
    </source>
</evidence>
<accession>A0A3G4VIH6</accession>
<dbReference type="SUPFAM" id="SSF51735">
    <property type="entry name" value="NAD(P)-binding Rossmann-fold domains"/>
    <property type="match status" value="1"/>
</dbReference>
<dbReference type="InterPro" id="IPR029753">
    <property type="entry name" value="D-isomer_DH_CS"/>
</dbReference>
<name>A0A3G4VIH6_9VIBR</name>
<dbReference type="InterPro" id="IPR036291">
    <property type="entry name" value="NAD(P)-bd_dom_sf"/>
</dbReference>
<dbReference type="Proteomes" id="UP000279760">
    <property type="component" value="Chromosome 2"/>
</dbReference>